<proteinExistence type="predicted"/>
<dbReference type="Proteomes" id="UP000036958">
    <property type="component" value="Unassembled WGS sequence"/>
</dbReference>
<dbReference type="AlphaFoldDB" id="A0A0L8V3B5"/>
<gene>
    <name evidence="1" type="ORF">NC99_42330</name>
</gene>
<accession>A0A0L8V3B5</accession>
<comment type="caution">
    <text evidence="1">The sequence shown here is derived from an EMBL/GenBank/DDBJ whole genome shotgun (WGS) entry which is preliminary data.</text>
</comment>
<evidence type="ECO:0000313" key="1">
    <source>
        <dbReference type="EMBL" id="KOH42926.1"/>
    </source>
</evidence>
<evidence type="ECO:0000313" key="2">
    <source>
        <dbReference type="Proteomes" id="UP000036958"/>
    </source>
</evidence>
<keyword evidence="2" id="KW-1185">Reference proteome</keyword>
<protein>
    <submittedName>
        <fullName evidence="1">Uncharacterized protein</fullName>
    </submittedName>
</protein>
<dbReference type="EMBL" id="LGIA01000206">
    <property type="protein sequence ID" value="KOH42926.1"/>
    <property type="molecule type" value="Genomic_DNA"/>
</dbReference>
<reference evidence="2" key="1">
    <citation type="submission" date="2015-07" db="EMBL/GenBank/DDBJ databases">
        <title>Genome sequencing of Sunxiuqinia dokdonensis strain SK.</title>
        <authorList>
            <person name="Ahn S."/>
            <person name="Kim B.-C."/>
        </authorList>
    </citation>
    <scope>NUCLEOTIDE SEQUENCE [LARGE SCALE GENOMIC DNA]</scope>
    <source>
        <strain evidence="2">SK</strain>
    </source>
</reference>
<organism evidence="1 2">
    <name type="scientific">Sunxiuqinia dokdonensis</name>
    <dbReference type="NCBI Taxonomy" id="1409788"/>
    <lineage>
        <taxon>Bacteria</taxon>
        <taxon>Pseudomonadati</taxon>
        <taxon>Bacteroidota</taxon>
        <taxon>Bacteroidia</taxon>
        <taxon>Marinilabiliales</taxon>
        <taxon>Prolixibacteraceae</taxon>
        <taxon>Sunxiuqinia</taxon>
    </lineage>
</organism>
<name>A0A0L8V3B5_9BACT</name>
<sequence length="39" mass="4296">MTLSKLMCCFEMVMQAIQAKRLALFPEGSLINIGVFSSS</sequence>